<protein>
    <submittedName>
        <fullName evidence="1">Uncharacterized protein</fullName>
    </submittedName>
</protein>
<proteinExistence type="predicted"/>
<evidence type="ECO:0000313" key="2">
    <source>
        <dbReference type="Proteomes" id="UP001165960"/>
    </source>
</evidence>
<evidence type="ECO:0000313" key="1">
    <source>
        <dbReference type="EMBL" id="KAJ9078957.1"/>
    </source>
</evidence>
<comment type="caution">
    <text evidence="1">The sequence shown here is derived from an EMBL/GenBank/DDBJ whole genome shotgun (WGS) entry which is preliminary data.</text>
</comment>
<dbReference type="Proteomes" id="UP001165960">
    <property type="component" value="Unassembled WGS sequence"/>
</dbReference>
<gene>
    <name evidence="1" type="ORF">DSO57_1001173</name>
</gene>
<sequence length="156" mass="17355">MDKETKATTKWNPFATPAKAKKETSLDNKIEAKIKEVHSKFESLYLAQDSCAQARNFTRAPPCPFTGICYNCGNQGQKSEACSEPCSICKGANHSNFACKFCLMPGSTAQRPVTVMMVEQFYAEERPLSFPEGMSPLKKRTLLLILLTPWVPILCP</sequence>
<reference evidence="1" key="1">
    <citation type="submission" date="2022-04" db="EMBL/GenBank/DDBJ databases">
        <title>Genome of the entomopathogenic fungus Entomophthora muscae.</title>
        <authorList>
            <person name="Elya C."/>
            <person name="Lovett B.R."/>
            <person name="Lee E."/>
            <person name="Macias A.M."/>
            <person name="Hajek A.E."/>
            <person name="De Bivort B.L."/>
            <person name="Kasson M.T."/>
            <person name="De Fine Licht H.H."/>
            <person name="Stajich J.E."/>
        </authorList>
    </citation>
    <scope>NUCLEOTIDE SEQUENCE</scope>
    <source>
        <strain evidence="1">Berkeley</strain>
    </source>
</reference>
<organism evidence="1 2">
    <name type="scientific">Entomophthora muscae</name>
    <dbReference type="NCBI Taxonomy" id="34485"/>
    <lineage>
        <taxon>Eukaryota</taxon>
        <taxon>Fungi</taxon>
        <taxon>Fungi incertae sedis</taxon>
        <taxon>Zoopagomycota</taxon>
        <taxon>Entomophthoromycotina</taxon>
        <taxon>Entomophthoromycetes</taxon>
        <taxon>Entomophthorales</taxon>
        <taxon>Entomophthoraceae</taxon>
        <taxon>Entomophthora</taxon>
    </lineage>
</organism>
<keyword evidence="2" id="KW-1185">Reference proteome</keyword>
<accession>A0ACC2TWT0</accession>
<dbReference type="EMBL" id="QTSX02002132">
    <property type="protein sequence ID" value="KAJ9078957.1"/>
    <property type="molecule type" value="Genomic_DNA"/>
</dbReference>
<name>A0ACC2TWT0_9FUNG</name>